<dbReference type="OrthoDB" id="5338103at2"/>
<feature type="transmembrane region" description="Helical" evidence="1">
    <location>
        <begin position="5"/>
        <end position="22"/>
    </location>
</feature>
<name>I0ER59_HELCM</name>
<organism evidence="2 3">
    <name type="scientific">Helicobacter cetorum (strain ATCC BAA-540 / CCUG 52418 / MIT 99-5656)</name>
    <dbReference type="NCBI Taxonomy" id="1163745"/>
    <lineage>
        <taxon>Bacteria</taxon>
        <taxon>Pseudomonadati</taxon>
        <taxon>Campylobacterota</taxon>
        <taxon>Epsilonproteobacteria</taxon>
        <taxon>Campylobacterales</taxon>
        <taxon>Helicobacteraceae</taxon>
        <taxon>Helicobacter</taxon>
    </lineage>
</organism>
<evidence type="ECO:0008006" key="4">
    <source>
        <dbReference type="Google" id="ProtNLM"/>
    </source>
</evidence>
<feature type="transmembrane region" description="Helical" evidence="1">
    <location>
        <begin position="42"/>
        <end position="60"/>
    </location>
</feature>
<dbReference type="STRING" id="1163745.HCD_02020"/>
<protein>
    <recommendedName>
        <fullName evidence="4">Periplasmic protein</fullName>
    </recommendedName>
</protein>
<evidence type="ECO:0000256" key="1">
    <source>
        <dbReference type="SAM" id="Phobius"/>
    </source>
</evidence>
<dbReference type="HOGENOM" id="CLU_053501_1_0_7"/>
<keyword evidence="1" id="KW-0472">Membrane</keyword>
<accession>I0ER59</accession>
<keyword evidence="1" id="KW-0812">Transmembrane</keyword>
<dbReference type="AlphaFoldDB" id="I0ER59"/>
<keyword evidence="1" id="KW-1133">Transmembrane helix</keyword>
<proteinExistence type="predicted"/>
<reference evidence="2 3" key="1">
    <citation type="journal article" date="2013" name="PLoS ONE">
        <title>Sequence Divergence and Conservation in Genomes ofHelicobacter cetorum Strains from a Dolphin and a Whale.</title>
        <authorList>
            <person name="Kersulyte D."/>
            <person name="Rossi M."/>
            <person name="Berg D.E."/>
        </authorList>
    </citation>
    <scope>NUCLEOTIDE SEQUENCE [LARGE SCALE GENOMIC DNA]</scope>
    <source>
        <strain evidence="2 3">MIT 99-5656</strain>
    </source>
</reference>
<evidence type="ECO:0000313" key="2">
    <source>
        <dbReference type="EMBL" id="AFI05428.1"/>
    </source>
</evidence>
<sequence>MRYYIVFAFLFIVGFGVFVYSIDSHSYALGLGGYSLNLPIALWLMGVLGVFAFFSWIFLFKHHISNKIRLHHEKRDFDKLLNQILAQDTQKTFLKTKFKNMHAQNLSQILARYDLQADLNTPSSGCEKVDNLFLHYQNIENNTLEAKEHAKHSLTYEHAYFSKRFKAFIHNDLKNAFEALKNAQIPLELRRYAFIEITQKAQEKEILKALNILQGFLDKECVMHFLKAFFEKSLNLDTLKISQLCKEAHYTKNDYLQLAQKSQGFLIPDKWFKFFEILSQEDEEAQKAFLFVLLELEMNDLAKERLAALPFEEYTLLNAYMDLKKERKAYKLEAFL</sequence>
<evidence type="ECO:0000313" key="3">
    <source>
        <dbReference type="Proteomes" id="UP000005013"/>
    </source>
</evidence>
<dbReference type="Proteomes" id="UP000005013">
    <property type="component" value="Chromosome"/>
</dbReference>
<dbReference type="KEGG" id="hcm:HCD_02020"/>
<dbReference type="EMBL" id="CP003481">
    <property type="protein sequence ID" value="AFI05428.1"/>
    <property type="molecule type" value="Genomic_DNA"/>
</dbReference>
<dbReference type="RefSeq" id="WP_014658951.1">
    <property type="nucleotide sequence ID" value="NC_017735.1"/>
</dbReference>
<gene>
    <name evidence="2" type="ordered locus">HCD_02020</name>
</gene>
<keyword evidence="3" id="KW-1185">Reference proteome</keyword>
<dbReference type="PATRIC" id="fig|1163745.3.peg.425"/>